<name>A0AAV2W1L3_9BIFI</name>
<organism evidence="1 2">
    <name type="scientific">Bifidobacterium animalis subsp. animalis IM386</name>
    <dbReference type="NCBI Taxonomy" id="1402194"/>
    <lineage>
        <taxon>Bacteria</taxon>
        <taxon>Bacillati</taxon>
        <taxon>Actinomycetota</taxon>
        <taxon>Actinomycetes</taxon>
        <taxon>Bifidobacteriales</taxon>
        <taxon>Bifidobacteriaceae</taxon>
        <taxon>Bifidobacterium</taxon>
    </lineage>
</organism>
<sequence>MSTDSHAAVRLIRKGDYRDSAVRAQLVAELQSRLSGSCCVYAVEGESARMAIGILLQVSSWEQSCKRDWRNPAADVQLSADLQR</sequence>
<reference evidence="1 2" key="1">
    <citation type="submission" date="2013-10" db="EMBL/GenBank/DDBJ databases">
        <authorList>
            <person name="Manrique M."/>
        </authorList>
    </citation>
    <scope>NUCLEOTIDE SEQUENCE [LARGE SCALE GENOMIC DNA]</scope>
    <source>
        <strain evidence="1 2">IM386</strain>
    </source>
</reference>
<accession>A0AAV2W1L3</accession>
<protein>
    <submittedName>
        <fullName evidence="1">Uncharacterized protein</fullName>
    </submittedName>
</protein>
<gene>
    <name evidence="1" type="ORF">BANIM336_00856</name>
</gene>
<proteinExistence type="predicted"/>
<comment type="caution">
    <text evidence="1">The sequence shown here is derived from an EMBL/GenBank/DDBJ whole genome shotgun (WGS) entry which is preliminary data.</text>
</comment>
<dbReference type="Proteomes" id="UP000035645">
    <property type="component" value="Unassembled WGS sequence"/>
</dbReference>
<reference evidence="1 2" key="2">
    <citation type="submission" date="2015-01" db="EMBL/GenBank/DDBJ databases">
        <title>Genome sequence of a Bifidobacterium animalis strain.</title>
        <authorList>
            <person name="Bogovic-Matijasic B."/>
            <person name="Hacin B."/>
            <person name="Citar M."/>
            <person name="Svigelj K."/>
            <person name="Stempelj M."/>
            <person name="Rogelj I."/>
        </authorList>
    </citation>
    <scope>NUCLEOTIDE SEQUENCE [LARGE SCALE GENOMIC DNA]</scope>
    <source>
        <strain evidence="1 2">IM386</strain>
    </source>
</reference>
<evidence type="ECO:0000313" key="1">
    <source>
        <dbReference type="EMBL" id="CDI67535.1"/>
    </source>
</evidence>
<dbReference type="EMBL" id="CBUQ010000007">
    <property type="protein sequence ID" value="CDI67535.1"/>
    <property type="molecule type" value="Genomic_DNA"/>
</dbReference>
<evidence type="ECO:0000313" key="2">
    <source>
        <dbReference type="Proteomes" id="UP000035645"/>
    </source>
</evidence>
<dbReference type="AlphaFoldDB" id="A0AAV2W1L3"/>